<dbReference type="SUPFAM" id="SSF46689">
    <property type="entry name" value="Homeodomain-like"/>
    <property type="match status" value="1"/>
</dbReference>
<evidence type="ECO:0000256" key="2">
    <source>
        <dbReference type="PROSITE-ProRule" id="PRU00335"/>
    </source>
</evidence>
<dbReference type="PROSITE" id="PS01081">
    <property type="entry name" value="HTH_TETR_1"/>
    <property type="match status" value="1"/>
</dbReference>
<dbReference type="InterPro" id="IPR023772">
    <property type="entry name" value="DNA-bd_HTH_TetR-type_CS"/>
</dbReference>
<reference evidence="5" key="1">
    <citation type="journal article" date="2019" name="Int. J. Syst. Evol. Microbiol.">
        <title>The Global Catalogue of Microorganisms (GCM) 10K type strain sequencing project: providing services to taxonomists for standard genome sequencing and annotation.</title>
        <authorList>
            <consortium name="The Broad Institute Genomics Platform"/>
            <consortium name="The Broad Institute Genome Sequencing Center for Infectious Disease"/>
            <person name="Wu L."/>
            <person name="Ma J."/>
        </authorList>
    </citation>
    <scope>NUCLEOTIDE SEQUENCE [LARGE SCALE GENOMIC DNA]</scope>
    <source>
        <strain evidence="5">CGMCC 4.7289</strain>
    </source>
</reference>
<name>A0ABV8M182_9ACTN</name>
<comment type="caution">
    <text evidence="4">The sequence shown here is derived from an EMBL/GenBank/DDBJ whole genome shotgun (WGS) entry which is preliminary data.</text>
</comment>
<dbReference type="InterPro" id="IPR050109">
    <property type="entry name" value="HTH-type_TetR-like_transc_reg"/>
</dbReference>
<dbReference type="RefSeq" id="WP_253750948.1">
    <property type="nucleotide sequence ID" value="NZ_JAMZDZ010000001.1"/>
</dbReference>
<dbReference type="PRINTS" id="PR00455">
    <property type="entry name" value="HTHTETR"/>
</dbReference>
<evidence type="ECO:0000313" key="5">
    <source>
        <dbReference type="Proteomes" id="UP001595816"/>
    </source>
</evidence>
<dbReference type="Proteomes" id="UP001595816">
    <property type="component" value="Unassembled WGS sequence"/>
</dbReference>
<keyword evidence="1 2" id="KW-0238">DNA-binding</keyword>
<evidence type="ECO:0000259" key="3">
    <source>
        <dbReference type="PROSITE" id="PS50977"/>
    </source>
</evidence>
<dbReference type="InterPro" id="IPR001647">
    <property type="entry name" value="HTH_TetR"/>
</dbReference>
<dbReference type="PANTHER" id="PTHR30055">
    <property type="entry name" value="HTH-TYPE TRANSCRIPTIONAL REGULATOR RUTR"/>
    <property type="match status" value="1"/>
</dbReference>
<dbReference type="PANTHER" id="PTHR30055:SF146">
    <property type="entry name" value="HTH-TYPE TRANSCRIPTIONAL DUAL REGULATOR CECR"/>
    <property type="match status" value="1"/>
</dbReference>
<dbReference type="InterPro" id="IPR009057">
    <property type="entry name" value="Homeodomain-like_sf"/>
</dbReference>
<dbReference type="Pfam" id="PF00440">
    <property type="entry name" value="TetR_N"/>
    <property type="match status" value="1"/>
</dbReference>
<dbReference type="Gene3D" id="1.10.357.10">
    <property type="entry name" value="Tetracycline Repressor, domain 2"/>
    <property type="match status" value="1"/>
</dbReference>
<sequence>MCSERAPDDLTARARIRDAAIRLFADRGIAGASVRDIAQEAGVSSGLLRHHFGSKEALRDTCDEYAKARTDQFREEVFGGKLADPGFLVSHSPEMRLLQRYLVQSIKDGSPAASAMFDQMVDLGEEWTVKTGVQTQDPRAYGAVICAMQLGVFLLSDQLSRVLGVDLSSTEGYVRINRALIDVAANAMLSPEQAGYLHTAMDRLLTEPPQEASSKE</sequence>
<feature type="DNA-binding region" description="H-T-H motif" evidence="2">
    <location>
        <begin position="33"/>
        <end position="52"/>
    </location>
</feature>
<keyword evidence="5" id="KW-1185">Reference proteome</keyword>
<evidence type="ECO:0000313" key="4">
    <source>
        <dbReference type="EMBL" id="MFC4136359.1"/>
    </source>
</evidence>
<gene>
    <name evidence="4" type="ORF">ACFOZ4_37620</name>
</gene>
<accession>A0ABV8M182</accession>
<proteinExistence type="predicted"/>
<feature type="domain" description="HTH tetR-type" evidence="3">
    <location>
        <begin position="10"/>
        <end position="70"/>
    </location>
</feature>
<organism evidence="4 5">
    <name type="scientific">Hamadaea flava</name>
    <dbReference type="NCBI Taxonomy" id="1742688"/>
    <lineage>
        <taxon>Bacteria</taxon>
        <taxon>Bacillati</taxon>
        <taxon>Actinomycetota</taxon>
        <taxon>Actinomycetes</taxon>
        <taxon>Micromonosporales</taxon>
        <taxon>Micromonosporaceae</taxon>
        <taxon>Hamadaea</taxon>
    </lineage>
</organism>
<dbReference type="EMBL" id="JBHSAY010000029">
    <property type="protein sequence ID" value="MFC4136359.1"/>
    <property type="molecule type" value="Genomic_DNA"/>
</dbReference>
<protein>
    <submittedName>
        <fullName evidence="4">TetR/AcrR family transcriptional regulator</fullName>
    </submittedName>
</protein>
<dbReference type="PROSITE" id="PS50977">
    <property type="entry name" value="HTH_TETR_2"/>
    <property type="match status" value="1"/>
</dbReference>
<evidence type="ECO:0000256" key="1">
    <source>
        <dbReference type="ARBA" id="ARBA00023125"/>
    </source>
</evidence>